<name>A0A285VI66_9GAMM</name>
<evidence type="ECO:0000256" key="1">
    <source>
        <dbReference type="ARBA" id="ARBA00004442"/>
    </source>
</evidence>
<sequence>MRVRHCLLPLALGVMLNHPALAQEEGRTLPDLSAYDNASDTLSTGGAASSAPMGAESGTVLPSLPRLFEQALRHDSDLSQQRYQLEATRQDIPKAQAGLLPQLEASASYNYQESENYYTDNPSYDPGNERVNPDYEARYQGRTKDKVWQLQLTQPLFSVERWRQVDKAEAQVEAGELKLAVGERDLALKVAEAYLNAFLSSRKLGLLDSKRESLKLQSRQAQRSYDLGVGDRINLLEAQSRLDQAVADQVKAENELSNALSDLERLTGRMPDFGTPALGDLKQASFESGWGDIDEWVARAKANLQVKLARAQRRAAQVDTGVRSAGHYPELNLNVSYSDRSSNDPFRESQDTSASLQLSVPIYQGGYTSADVRQGELTAKARQAAVTNELNLAQQEARKRLRGLAGDVRQLEALQESIKSSALFLEAAEKGENLGIRDLVDVLDARADLYDLRIQFVEGVRQYLLDDLNLQAAVGDLDTTDLVDAMSLLASITDKDVNDSEIER</sequence>
<dbReference type="GO" id="GO:0015562">
    <property type="term" value="F:efflux transmembrane transporter activity"/>
    <property type="evidence" value="ECO:0007669"/>
    <property type="project" value="InterPro"/>
</dbReference>
<accession>A0A285VI66</accession>
<feature type="signal peptide" evidence="9">
    <location>
        <begin position="1"/>
        <end position="22"/>
    </location>
</feature>
<dbReference type="GO" id="GO:0009279">
    <property type="term" value="C:cell outer membrane"/>
    <property type="evidence" value="ECO:0007669"/>
    <property type="project" value="UniProtKB-SubCell"/>
</dbReference>
<keyword evidence="5" id="KW-0812">Transmembrane</keyword>
<evidence type="ECO:0000256" key="8">
    <source>
        <dbReference type="SAM" id="Coils"/>
    </source>
</evidence>
<comment type="subcellular location">
    <subcellularLocation>
        <location evidence="1">Cell outer membrane</location>
    </subcellularLocation>
</comment>
<evidence type="ECO:0000256" key="4">
    <source>
        <dbReference type="ARBA" id="ARBA00022452"/>
    </source>
</evidence>
<dbReference type="Proteomes" id="UP000219023">
    <property type="component" value="Unassembled WGS sequence"/>
</dbReference>
<organism evidence="10 11">
    <name type="scientific">Chromohalobacter canadensis</name>
    <dbReference type="NCBI Taxonomy" id="141389"/>
    <lineage>
        <taxon>Bacteria</taxon>
        <taxon>Pseudomonadati</taxon>
        <taxon>Pseudomonadota</taxon>
        <taxon>Gammaproteobacteria</taxon>
        <taxon>Oceanospirillales</taxon>
        <taxon>Halomonadaceae</taxon>
        <taxon>Chromohalobacter</taxon>
    </lineage>
</organism>
<dbReference type="NCBIfam" id="TIGR01844">
    <property type="entry name" value="type_I_sec_TolC"/>
    <property type="match status" value="1"/>
</dbReference>
<proteinExistence type="inferred from homology"/>
<comment type="similarity">
    <text evidence="2">Belongs to the outer membrane factor (OMF) (TC 1.B.17) family.</text>
</comment>
<keyword evidence="6" id="KW-0472">Membrane</keyword>
<evidence type="ECO:0000256" key="5">
    <source>
        <dbReference type="ARBA" id="ARBA00022692"/>
    </source>
</evidence>
<dbReference type="GO" id="GO:1990281">
    <property type="term" value="C:efflux pump complex"/>
    <property type="evidence" value="ECO:0007669"/>
    <property type="project" value="TreeGrafter"/>
</dbReference>
<dbReference type="RefSeq" id="WP_245846329.1">
    <property type="nucleotide sequence ID" value="NZ_OBQJ01000002.1"/>
</dbReference>
<evidence type="ECO:0000256" key="6">
    <source>
        <dbReference type="ARBA" id="ARBA00023136"/>
    </source>
</evidence>
<evidence type="ECO:0000256" key="2">
    <source>
        <dbReference type="ARBA" id="ARBA00007613"/>
    </source>
</evidence>
<reference evidence="10 11" key="1">
    <citation type="submission" date="2017-08" db="EMBL/GenBank/DDBJ databases">
        <authorList>
            <person name="de Groot N.N."/>
        </authorList>
    </citation>
    <scope>NUCLEOTIDE SEQUENCE [LARGE SCALE GENOMIC DNA]</scope>
    <source>
        <strain evidence="10 11">USBA 855</strain>
    </source>
</reference>
<dbReference type="EMBL" id="OBQJ01000002">
    <property type="protein sequence ID" value="SOC52886.1"/>
    <property type="molecule type" value="Genomic_DNA"/>
</dbReference>
<dbReference type="AlphaFoldDB" id="A0A285VI66"/>
<dbReference type="GO" id="GO:0015288">
    <property type="term" value="F:porin activity"/>
    <property type="evidence" value="ECO:0007669"/>
    <property type="project" value="TreeGrafter"/>
</dbReference>
<dbReference type="PANTHER" id="PTHR30026:SF20">
    <property type="entry name" value="OUTER MEMBRANE PROTEIN TOLC"/>
    <property type="match status" value="1"/>
</dbReference>
<evidence type="ECO:0000313" key="11">
    <source>
        <dbReference type="Proteomes" id="UP000219023"/>
    </source>
</evidence>
<dbReference type="PANTHER" id="PTHR30026">
    <property type="entry name" value="OUTER MEMBRANE PROTEIN TOLC"/>
    <property type="match status" value="1"/>
</dbReference>
<gene>
    <name evidence="10" type="ORF">SAMN05421509_10224</name>
</gene>
<dbReference type="SUPFAM" id="SSF56954">
    <property type="entry name" value="Outer membrane efflux proteins (OEP)"/>
    <property type="match status" value="1"/>
</dbReference>
<dbReference type="InterPro" id="IPR003423">
    <property type="entry name" value="OMP_efflux"/>
</dbReference>
<evidence type="ECO:0000256" key="7">
    <source>
        <dbReference type="ARBA" id="ARBA00023237"/>
    </source>
</evidence>
<evidence type="ECO:0000256" key="9">
    <source>
        <dbReference type="SAM" id="SignalP"/>
    </source>
</evidence>
<feature type="chain" id="PRO_5012018423" evidence="9">
    <location>
        <begin position="23"/>
        <end position="504"/>
    </location>
</feature>
<dbReference type="Gene3D" id="1.20.1600.10">
    <property type="entry name" value="Outer membrane efflux proteins (OEP)"/>
    <property type="match status" value="1"/>
</dbReference>
<protein>
    <submittedName>
        <fullName evidence="10">Outer membrane protein</fullName>
    </submittedName>
</protein>
<keyword evidence="9" id="KW-0732">Signal</keyword>
<feature type="coiled-coil region" evidence="8">
    <location>
        <begin position="235"/>
        <end position="269"/>
    </location>
</feature>
<keyword evidence="8" id="KW-0175">Coiled coil</keyword>
<keyword evidence="3" id="KW-0813">Transport</keyword>
<dbReference type="InterPro" id="IPR010130">
    <property type="entry name" value="T1SS_OMP_TolC"/>
</dbReference>
<evidence type="ECO:0000313" key="10">
    <source>
        <dbReference type="EMBL" id="SOC52886.1"/>
    </source>
</evidence>
<keyword evidence="7" id="KW-0998">Cell outer membrane</keyword>
<evidence type="ECO:0000256" key="3">
    <source>
        <dbReference type="ARBA" id="ARBA00022448"/>
    </source>
</evidence>
<keyword evidence="4" id="KW-1134">Transmembrane beta strand</keyword>
<dbReference type="Pfam" id="PF02321">
    <property type="entry name" value="OEP"/>
    <property type="match status" value="2"/>
</dbReference>
<dbReference type="InterPro" id="IPR051906">
    <property type="entry name" value="TolC-like"/>
</dbReference>